<dbReference type="EMBL" id="SLWO01000007">
    <property type="protein sequence ID" value="TCO21633.1"/>
    <property type="molecule type" value="Genomic_DNA"/>
</dbReference>
<evidence type="ECO:0000313" key="1">
    <source>
        <dbReference type="EMBL" id="TCO21633.1"/>
    </source>
</evidence>
<gene>
    <name evidence="1" type="ORF">EV200_107229</name>
</gene>
<reference evidence="1 2" key="1">
    <citation type="submission" date="2019-03" db="EMBL/GenBank/DDBJ databases">
        <title>Genomic Encyclopedia of Type Strains, Phase IV (KMG-IV): sequencing the most valuable type-strain genomes for metagenomic binning, comparative biology and taxonomic classification.</title>
        <authorList>
            <person name="Goeker M."/>
        </authorList>
    </citation>
    <scope>NUCLEOTIDE SEQUENCE [LARGE SCALE GENOMIC DNA]</scope>
    <source>
        <strain evidence="1 2">DSM 103236</strain>
    </source>
</reference>
<dbReference type="AlphaFoldDB" id="A0A4R2H6V1"/>
<organism evidence="1 2">
    <name type="scientific">Pedobacter psychrotolerans</name>
    <dbReference type="NCBI Taxonomy" id="1843235"/>
    <lineage>
        <taxon>Bacteria</taxon>
        <taxon>Pseudomonadati</taxon>
        <taxon>Bacteroidota</taxon>
        <taxon>Sphingobacteriia</taxon>
        <taxon>Sphingobacteriales</taxon>
        <taxon>Sphingobacteriaceae</taxon>
        <taxon>Pedobacter</taxon>
    </lineage>
</organism>
<name>A0A4R2H6V1_9SPHI</name>
<sequence length="67" mass="7330">MATLNGMISFPGKLGDLVFYNRGKTKVVRQQVTSYQLSKNSKKSGRDFGAASRTAAYIRAAFSPLVK</sequence>
<protein>
    <submittedName>
        <fullName evidence="1">Uncharacterized protein</fullName>
    </submittedName>
</protein>
<evidence type="ECO:0000313" key="2">
    <source>
        <dbReference type="Proteomes" id="UP000295684"/>
    </source>
</evidence>
<comment type="caution">
    <text evidence="1">The sequence shown here is derived from an EMBL/GenBank/DDBJ whole genome shotgun (WGS) entry which is preliminary data.</text>
</comment>
<proteinExistence type="predicted"/>
<dbReference type="Proteomes" id="UP000295684">
    <property type="component" value="Unassembled WGS sequence"/>
</dbReference>
<accession>A0A4R2H6V1</accession>